<comment type="caution">
    <text evidence="2">The sequence shown here is derived from an EMBL/GenBank/DDBJ whole genome shotgun (WGS) entry which is preliminary data.</text>
</comment>
<keyword evidence="3" id="KW-1185">Reference proteome</keyword>
<sequence length="136" mass="15557">MSREEIGTLIIVILKARNLNDKHKFRKQDVFAKIGLNGERLKTKVDIKGGQHPVWDDEVRFPVLKAETGKFRSLEISCWSKEPRDEDLLGKATLDISKIIQTGEFDEWVPLAIDDNVRGDIYLEMTYYSNGPAPPQ</sequence>
<evidence type="ECO:0000259" key="1">
    <source>
        <dbReference type="PROSITE" id="PS50004"/>
    </source>
</evidence>
<dbReference type="PANTHER" id="PTHR47052">
    <property type="entry name" value="CONSERVED SERINE PROLINE-RICH PROTEIN (AFU_ORTHOLOGUE AFUA_2G01790)"/>
    <property type="match status" value="1"/>
</dbReference>
<dbReference type="InterPro" id="IPR035892">
    <property type="entry name" value="C2_domain_sf"/>
</dbReference>
<gene>
    <name evidence="2" type="ORF">FA13DRAFT_1648459</name>
</gene>
<dbReference type="Proteomes" id="UP000298030">
    <property type="component" value="Unassembled WGS sequence"/>
</dbReference>
<feature type="domain" description="C2" evidence="1">
    <location>
        <begin position="1"/>
        <end position="109"/>
    </location>
</feature>
<dbReference type="Gene3D" id="2.60.40.150">
    <property type="entry name" value="C2 domain"/>
    <property type="match status" value="1"/>
</dbReference>
<organism evidence="2 3">
    <name type="scientific">Coprinellus micaceus</name>
    <name type="common">Glistening ink-cap mushroom</name>
    <name type="synonym">Coprinus micaceus</name>
    <dbReference type="NCBI Taxonomy" id="71717"/>
    <lineage>
        <taxon>Eukaryota</taxon>
        <taxon>Fungi</taxon>
        <taxon>Dikarya</taxon>
        <taxon>Basidiomycota</taxon>
        <taxon>Agaricomycotina</taxon>
        <taxon>Agaricomycetes</taxon>
        <taxon>Agaricomycetidae</taxon>
        <taxon>Agaricales</taxon>
        <taxon>Agaricineae</taxon>
        <taxon>Psathyrellaceae</taxon>
        <taxon>Coprinellus</taxon>
    </lineage>
</organism>
<evidence type="ECO:0000313" key="3">
    <source>
        <dbReference type="Proteomes" id="UP000298030"/>
    </source>
</evidence>
<dbReference type="Pfam" id="PF00168">
    <property type="entry name" value="C2"/>
    <property type="match status" value="1"/>
</dbReference>
<dbReference type="PROSITE" id="PS50004">
    <property type="entry name" value="C2"/>
    <property type="match status" value="1"/>
</dbReference>
<dbReference type="PANTHER" id="PTHR47052:SF3">
    <property type="entry name" value="INGRESSION PROTEIN 1"/>
    <property type="match status" value="1"/>
</dbReference>
<dbReference type="SMART" id="SM00239">
    <property type="entry name" value="C2"/>
    <property type="match status" value="1"/>
</dbReference>
<dbReference type="STRING" id="71717.A0A4Y7SBK8"/>
<reference evidence="2 3" key="1">
    <citation type="journal article" date="2019" name="Nat. Ecol. Evol.">
        <title>Megaphylogeny resolves global patterns of mushroom evolution.</title>
        <authorList>
            <person name="Varga T."/>
            <person name="Krizsan K."/>
            <person name="Foldi C."/>
            <person name="Dima B."/>
            <person name="Sanchez-Garcia M."/>
            <person name="Sanchez-Ramirez S."/>
            <person name="Szollosi G.J."/>
            <person name="Szarkandi J.G."/>
            <person name="Papp V."/>
            <person name="Albert L."/>
            <person name="Andreopoulos W."/>
            <person name="Angelini C."/>
            <person name="Antonin V."/>
            <person name="Barry K.W."/>
            <person name="Bougher N.L."/>
            <person name="Buchanan P."/>
            <person name="Buyck B."/>
            <person name="Bense V."/>
            <person name="Catcheside P."/>
            <person name="Chovatia M."/>
            <person name="Cooper J."/>
            <person name="Damon W."/>
            <person name="Desjardin D."/>
            <person name="Finy P."/>
            <person name="Geml J."/>
            <person name="Haridas S."/>
            <person name="Hughes K."/>
            <person name="Justo A."/>
            <person name="Karasinski D."/>
            <person name="Kautmanova I."/>
            <person name="Kiss B."/>
            <person name="Kocsube S."/>
            <person name="Kotiranta H."/>
            <person name="LaButti K.M."/>
            <person name="Lechner B.E."/>
            <person name="Liimatainen K."/>
            <person name="Lipzen A."/>
            <person name="Lukacs Z."/>
            <person name="Mihaltcheva S."/>
            <person name="Morgado L.N."/>
            <person name="Niskanen T."/>
            <person name="Noordeloos M.E."/>
            <person name="Ohm R.A."/>
            <person name="Ortiz-Santana B."/>
            <person name="Ovrebo C."/>
            <person name="Racz N."/>
            <person name="Riley R."/>
            <person name="Savchenko A."/>
            <person name="Shiryaev A."/>
            <person name="Soop K."/>
            <person name="Spirin V."/>
            <person name="Szebenyi C."/>
            <person name="Tomsovsky M."/>
            <person name="Tulloss R.E."/>
            <person name="Uehling J."/>
            <person name="Grigoriev I.V."/>
            <person name="Vagvolgyi C."/>
            <person name="Papp T."/>
            <person name="Martin F.M."/>
            <person name="Miettinen O."/>
            <person name="Hibbett D.S."/>
            <person name="Nagy L.G."/>
        </authorList>
    </citation>
    <scope>NUCLEOTIDE SEQUENCE [LARGE SCALE GENOMIC DNA]</scope>
    <source>
        <strain evidence="2 3">FP101781</strain>
    </source>
</reference>
<dbReference type="OrthoDB" id="270970at2759"/>
<dbReference type="EMBL" id="QPFP01000242">
    <property type="protein sequence ID" value="TEB18591.1"/>
    <property type="molecule type" value="Genomic_DNA"/>
</dbReference>
<protein>
    <recommendedName>
        <fullName evidence="1">C2 domain-containing protein</fullName>
    </recommendedName>
</protein>
<name>A0A4Y7SBK8_COPMI</name>
<dbReference type="InterPro" id="IPR000008">
    <property type="entry name" value="C2_dom"/>
</dbReference>
<accession>A0A4Y7SBK8</accession>
<dbReference type="AlphaFoldDB" id="A0A4Y7SBK8"/>
<evidence type="ECO:0000313" key="2">
    <source>
        <dbReference type="EMBL" id="TEB18591.1"/>
    </source>
</evidence>
<dbReference type="SUPFAM" id="SSF49562">
    <property type="entry name" value="C2 domain (Calcium/lipid-binding domain, CaLB)"/>
    <property type="match status" value="1"/>
</dbReference>
<dbReference type="InterPro" id="IPR052981">
    <property type="entry name" value="Ingression_C2_domain"/>
</dbReference>
<proteinExistence type="predicted"/>
<feature type="non-terminal residue" evidence="2">
    <location>
        <position position="136"/>
    </location>
</feature>